<dbReference type="SUPFAM" id="SSF52833">
    <property type="entry name" value="Thioredoxin-like"/>
    <property type="match status" value="1"/>
</dbReference>
<protein>
    <recommendedName>
        <fullName evidence="9">Gamma-interferon-inducible lysosomal thiol reductase</fullName>
    </recommendedName>
</protein>
<evidence type="ECO:0000313" key="7">
    <source>
        <dbReference type="EMBL" id="KAK9883066.1"/>
    </source>
</evidence>
<keyword evidence="5" id="KW-0325">Glycoprotein</keyword>
<evidence type="ECO:0000256" key="1">
    <source>
        <dbReference type="ARBA" id="ARBA00004613"/>
    </source>
</evidence>
<evidence type="ECO:0000313" key="8">
    <source>
        <dbReference type="Proteomes" id="UP001431783"/>
    </source>
</evidence>
<name>A0AAW1UTB6_9CUCU</name>
<accession>A0AAW1UTB6</accession>
<proteinExistence type="inferred from homology"/>
<evidence type="ECO:0000256" key="5">
    <source>
        <dbReference type="ARBA" id="ARBA00023180"/>
    </source>
</evidence>
<keyword evidence="8" id="KW-1185">Reference proteome</keyword>
<dbReference type="GO" id="GO:0016671">
    <property type="term" value="F:oxidoreductase activity, acting on a sulfur group of donors, disulfide as acceptor"/>
    <property type="evidence" value="ECO:0007669"/>
    <property type="project" value="InterPro"/>
</dbReference>
<dbReference type="PANTHER" id="PTHR13234">
    <property type="entry name" value="GAMMA-INTERFERON INDUCIBLE LYSOSOMAL THIOL REDUCTASE GILT"/>
    <property type="match status" value="1"/>
</dbReference>
<dbReference type="GO" id="GO:0005576">
    <property type="term" value="C:extracellular region"/>
    <property type="evidence" value="ECO:0007669"/>
    <property type="project" value="UniProtKB-SubCell"/>
</dbReference>
<sequence length="209" mass="23617">MFSMTSINLFLFMSIFVLFIGKSLNISSHVKVSVYYECLCPDSIDFIKNQLWPNYEGLKDNIVVDFVPYGFAKDSSGNWILECQHGTNECRGNKYHACAFDQQKGQNKDVAFLSCSMSSSDPSSVEIIKNCANENGYNWSAISECYNGNRGNDLIAKYGERTDSLKLKFIPSILFNDKFDQKLQDESIDNFLKAACSQISEPKPKACHE</sequence>
<keyword evidence="4 6" id="KW-0732">Signal</keyword>
<comment type="similarity">
    <text evidence="2">Belongs to the GILT family.</text>
</comment>
<keyword evidence="3" id="KW-0964">Secreted</keyword>
<feature type="chain" id="PRO_5043553578" description="Gamma-interferon-inducible lysosomal thiol reductase" evidence="6">
    <location>
        <begin position="26"/>
        <end position="209"/>
    </location>
</feature>
<gene>
    <name evidence="7" type="ORF">WA026_001271</name>
</gene>
<dbReference type="Pfam" id="PF03227">
    <property type="entry name" value="GILT"/>
    <property type="match status" value="1"/>
</dbReference>
<dbReference type="EMBL" id="JARQZJ010000091">
    <property type="protein sequence ID" value="KAK9883066.1"/>
    <property type="molecule type" value="Genomic_DNA"/>
</dbReference>
<dbReference type="PANTHER" id="PTHR13234:SF8">
    <property type="entry name" value="GAMMA-INTERFERON-INDUCIBLE LYSOSOMAL THIOL REDUCTASE"/>
    <property type="match status" value="1"/>
</dbReference>
<reference evidence="7 8" key="1">
    <citation type="submission" date="2023-03" db="EMBL/GenBank/DDBJ databases">
        <title>Genome insight into feeding habits of ladybird beetles.</title>
        <authorList>
            <person name="Li H.-S."/>
            <person name="Huang Y.-H."/>
            <person name="Pang H."/>
        </authorList>
    </citation>
    <scope>NUCLEOTIDE SEQUENCE [LARGE SCALE GENOMIC DNA]</scope>
    <source>
        <strain evidence="7">SYSU_2023b</strain>
        <tissue evidence="7">Whole body</tissue>
    </source>
</reference>
<organism evidence="7 8">
    <name type="scientific">Henosepilachna vigintioctopunctata</name>
    <dbReference type="NCBI Taxonomy" id="420089"/>
    <lineage>
        <taxon>Eukaryota</taxon>
        <taxon>Metazoa</taxon>
        <taxon>Ecdysozoa</taxon>
        <taxon>Arthropoda</taxon>
        <taxon>Hexapoda</taxon>
        <taxon>Insecta</taxon>
        <taxon>Pterygota</taxon>
        <taxon>Neoptera</taxon>
        <taxon>Endopterygota</taxon>
        <taxon>Coleoptera</taxon>
        <taxon>Polyphaga</taxon>
        <taxon>Cucujiformia</taxon>
        <taxon>Coccinelloidea</taxon>
        <taxon>Coccinellidae</taxon>
        <taxon>Epilachninae</taxon>
        <taxon>Epilachnini</taxon>
        <taxon>Henosepilachna</taxon>
    </lineage>
</organism>
<dbReference type="AlphaFoldDB" id="A0AAW1UTB6"/>
<evidence type="ECO:0000256" key="2">
    <source>
        <dbReference type="ARBA" id="ARBA00005679"/>
    </source>
</evidence>
<feature type="signal peptide" evidence="6">
    <location>
        <begin position="1"/>
        <end position="25"/>
    </location>
</feature>
<comment type="caution">
    <text evidence="7">The sequence shown here is derived from an EMBL/GenBank/DDBJ whole genome shotgun (WGS) entry which is preliminary data.</text>
</comment>
<dbReference type="Gene3D" id="3.40.30.10">
    <property type="entry name" value="Glutaredoxin"/>
    <property type="match status" value="1"/>
</dbReference>
<comment type="subcellular location">
    <subcellularLocation>
        <location evidence="1">Secreted</location>
    </subcellularLocation>
</comment>
<evidence type="ECO:0000256" key="6">
    <source>
        <dbReference type="SAM" id="SignalP"/>
    </source>
</evidence>
<dbReference type="InterPro" id="IPR004911">
    <property type="entry name" value="Interferon-induced_GILT"/>
</dbReference>
<dbReference type="Proteomes" id="UP001431783">
    <property type="component" value="Unassembled WGS sequence"/>
</dbReference>
<dbReference type="InterPro" id="IPR036249">
    <property type="entry name" value="Thioredoxin-like_sf"/>
</dbReference>
<evidence type="ECO:0008006" key="9">
    <source>
        <dbReference type="Google" id="ProtNLM"/>
    </source>
</evidence>
<evidence type="ECO:0000256" key="3">
    <source>
        <dbReference type="ARBA" id="ARBA00022525"/>
    </source>
</evidence>
<evidence type="ECO:0000256" key="4">
    <source>
        <dbReference type="ARBA" id="ARBA00022729"/>
    </source>
</evidence>